<comment type="similarity">
    <text evidence="1">Belongs to the ABC transporter superfamily.</text>
</comment>
<keyword evidence="8" id="KW-1185">Reference proteome</keyword>
<dbReference type="Proteomes" id="UP001597102">
    <property type="component" value="Unassembled WGS sequence"/>
</dbReference>
<sequence>MNLLEVDGLGSGYQSIPILRDVSFYVVEGEFLGILGHNGMGKSTLLKTISGEIKATSGTISLGGTDVTAMPAHKRARSGIGFVPQGRRIFPGLTVRENLEVAALAAGKSPAVVDEVLKSFPRLMPILDRAGAVLSGGEQQILALARCLCGGPRLILLDEPTEGIQPSIRAEIIDLLKELGQKHAFAMVLVEQNEQFLSSLCERTYVCEKGRLKEPEFVADGIG</sequence>
<dbReference type="GO" id="GO:0005524">
    <property type="term" value="F:ATP binding"/>
    <property type="evidence" value="ECO:0007669"/>
    <property type="project" value="UniProtKB-KW"/>
</dbReference>
<organism evidence="7 8">
    <name type="scientific">Methyloligella solikamskensis</name>
    <dbReference type="NCBI Taxonomy" id="1177756"/>
    <lineage>
        <taxon>Bacteria</taxon>
        <taxon>Pseudomonadati</taxon>
        <taxon>Pseudomonadota</taxon>
        <taxon>Alphaproteobacteria</taxon>
        <taxon>Hyphomicrobiales</taxon>
        <taxon>Hyphomicrobiaceae</taxon>
        <taxon>Methyloligella</taxon>
    </lineage>
</organism>
<evidence type="ECO:0000256" key="5">
    <source>
        <dbReference type="ARBA" id="ARBA00022970"/>
    </source>
</evidence>
<name>A0ABW3J7E3_9HYPH</name>
<evidence type="ECO:0000256" key="3">
    <source>
        <dbReference type="ARBA" id="ARBA00022741"/>
    </source>
</evidence>
<evidence type="ECO:0000256" key="2">
    <source>
        <dbReference type="ARBA" id="ARBA00022448"/>
    </source>
</evidence>
<dbReference type="RefSeq" id="WP_379085943.1">
    <property type="nucleotide sequence ID" value="NZ_JBHTJO010000001.1"/>
</dbReference>
<feature type="domain" description="ABC transporter" evidence="6">
    <location>
        <begin position="4"/>
        <end position="222"/>
    </location>
</feature>
<dbReference type="EMBL" id="JBHTJO010000001">
    <property type="protein sequence ID" value="MFD0986224.1"/>
    <property type="molecule type" value="Genomic_DNA"/>
</dbReference>
<reference evidence="8" key="1">
    <citation type="journal article" date="2019" name="Int. J. Syst. Evol. Microbiol.">
        <title>The Global Catalogue of Microorganisms (GCM) 10K type strain sequencing project: providing services to taxonomists for standard genome sequencing and annotation.</title>
        <authorList>
            <consortium name="The Broad Institute Genomics Platform"/>
            <consortium name="The Broad Institute Genome Sequencing Center for Infectious Disease"/>
            <person name="Wu L."/>
            <person name="Ma J."/>
        </authorList>
    </citation>
    <scope>NUCLEOTIDE SEQUENCE [LARGE SCALE GENOMIC DNA]</scope>
    <source>
        <strain evidence="8">CCUG 61697</strain>
    </source>
</reference>
<evidence type="ECO:0000313" key="8">
    <source>
        <dbReference type="Proteomes" id="UP001597102"/>
    </source>
</evidence>
<evidence type="ECO:0000313" key="7">
    <source>
        <dbReference type="EMBL" id="MFD0986224.1"/>
    </source>
</evidence>
<dbReference type="PANTHER" id="PTHR43820">
    <property type="entry name" value="HIGH-AFFINITY BRANCHED-CHAIN AMINO ACID TRANSPORT ATP-BINDING PROTEIN LIVF"/>
    <property type="match status" value="1"/>
</dbReference>
<keyword evidence="5" id="KW-0029">Amino-acid transport</keyword>
<accession>A0ABW3J7E3</accession>
<dbReference type="CDD" id="cd03224">
    <property type="entry name" value="ABC_TM1139_LivF_branched"/>
    <property type="match status" value="1"/>
</dbReference>
<dbReference type="InterPro" id="IPR052156">
    <property type="entry name" value="BCAA_Transport_ATP-bd_LivF"/>
</dbReference>
<dbReference type="InterPro" id="IPR003593">
    <property type="entry name" value="AAA+_ATPase"/>
</dbReference>
<keyword evidence="4 7" id="KW-0067">ATP-binding</keyword>
<dbReference type="Pfam" id="PF00005">
    <property type="entry name" value="ABC_tran"/>
    <property type="match status" value="1"/>
</dbReference>
<dbReference type="SUPFAM" id="SSF52540">
    <property type="entry name" value="P-loop containing nucleoside triphosphate hydrolases"/>
    <property type="match status" value="1"/>
</dbReference>
<protein>
    <submittedName>
        <fullName evidence="7">ABC transporter ATP-binding protein</fullName>
    </submittedName>
</protein>
<dbReference type="PROSITE" id="PS50893">
    <property type="entry name" value="ABC_TRANSPORTER_2"/>
    <property type="match status" value="1"/>
</dbReference>
<keyword evidence="3" id="KW-0547">Nucleotide-binding</keyword>
<evidence type="ECO:0000259" key="6">
    <source>
        <dbReference type="PROSITE" id="PS50893"/>
    </source>
</evidence>
<dbReference type="InterPro" id="IPR027417">
    <property type="entry name" value="P-loop_NTPase"/>
</dbReference>
<dbReference type="InterPro" id="IPR003439">
    <property type="entry name" value="ABC_transporter-like_ATP-bd"/>
</dbReference>
<dbReference type="SMART" id="SM00382">
    <property type="entry name" value="AAA"/>
    <property type="match status" value="1"/>
</dbReference>
<gene>
    <name evidence="7" type="ORF">ACFQ2F_03855</name>
</gene>
<comment type="caution">
    <text evidence="7">The sequence shown here is derived from an EMBL/GenBank/DDBJ whole genome shotgun (WGS) entry which is preliminary data.</text>
</comment>
<proteinExistence type="inferred from homology"/>
<dbReference type="Gene3D" id="3.40.50.300">
    <property type="entry name" value="P-loop containing nucleotide triphosphate hydrolases"/>
    <property type="match status" value="1"/>
</dbReference>
<evidence type="ECO:0000256" key="4">
    <source>
        <dbReference type="ARBA" id="ARBA00022840"/>
    </source>
</evidence>
<evidence type="ECO:0000256" key="1">
    <source>
        <dbReference type="ARBA" id="ARBA00005417"/>
    </source>
</evidence>
<keyword evidence="2" id="KW-0813">Transport</keyword>
<dbReference type="PANTHER" id="PTHR43820:SF4">
    <property type="entry name" value="HIGH-AFFINITY BRANCHED-CHAIN AMINO ACID TRANSPORT ATP-BINDING PROTEIN LIVF"/>
    <property type="match status" value="1"/>
</dbReference>